<dbReference type="SUPFAM" id="SSF55729">
    <property type="entry name" value="Acyl-CoA N-acyltransferases (Nat)"/>
    <property type="match status" value="1"/>
</dbReference>
<evidence type="ECO:0000259" key="1">
    <source>
        <dbReference type="PROSITE" id="PS51186"/>
    </source>
</evidence>
<dbReference type="CDD" id="cd04301">
    <property type="entry name" value="NAT_SF"/>
    <property type="match status" value="1"/>
</dbReference>
<dbReference type="RefSeq" id="WP_343892825.1">
    <property type="nucleotide sequence ID" value="NZ_BAAAEH010000065.1"/>
</dbReference>
<evidence type="ECO:0000313" key="3">
    <source>
        <dbReference type="Proteomes" id="UP001419910"/>
    </source>
</evidence>
<dbReference type="Proteomes" id="UP001419910">
    <property type="component" value="Unassembled WGS sequence"/>
</dbReference>
<dbReference type="GO" id="GO:0016746">
    <property type="term" value="F:acyltransferase activity"/>
    <property type="evidence" value="ECO:0007669"/>
    <property type="project" value="UniProtKB-KW"/>
</dbReference>
<keyword evidence="2" id="KW-0012">Acyltransferase</keyword>
<dbReference type="Pfam" id="PF13508">
    <property type="entry name" value="Acetyltransf_7"/>
    <property type="match status" value="1"/>
</dbReference>
<keyword evidence="2" id="KW-0808">Transferase</keyword>
<gene>
    <name evidence="2" type="ORF">ABC974_14835</name>
</gene>
<reference evidence="2 3" key="1">
    <citation type="submission" date="2024-05" db="EMBL/GenBank/DDBJ databases">
        <authorList>
            <person name="Liu Q."/>
            <person name="Xin Y.-H."/>
        </authorList>
    </citation>
    <scope>NUCLEOTIDE SEQUENCE [LARGE SCALE GENOMIC DNA]</scope>
    <source>
        <strain evidence="2 3">CGMCC 1.10181</strain>
    </source>
</reference>
<dbReference type="InterPro" id="IPR000182">
    <property type="entry name" value="GNAT_dom"/>
</dbReference>
<protein>
    <submittedName>
        <fullName evidence="2">GNAT family N-acetyltransferase</fullName>
        <ecNumber evidence="2">2.3.1.-</ecNumber>
    </submittedName>
</protein>
<sequence length="285" mass="30619">MASLPDNRLQLRPMSDHDVAAVHALSKAEQWPHRSEDLSSMLALGSGLVAEMGGKIVATTMWWPCGEDMTSLGIVIVARTHRGAGLGRIIMEAALERIGDRSVILNATEDGLPLYRKLGFNGISEILQHQGASFSAPLVPLEAGERIRPLGASDDERVDALVEAATGLHRPEAIAALLVKGHGLVLDREGELTGFALFRRFGRGYVIGPVVAPDLERAKALIAQWLGMRSGEFTRLDIVGGTKLGEWLENLGIIRVGRVVTMVRGRAPVPTGNLRSFAIASQALC</sequence>
<evidence type="ECO:0000313" key="2">
    <source>
        <dbReference type="EMBL" id="MEN2790914.1"/>
    </source>
</evidence>
<dbReference type="PANTHER" id="PTHR47237">
    <property type="entry name" value="SLL0310 PROTEIN"/>
    <property type="match status" value="1"/>
</dbReference>
<accession>A0ABU9Y544</accession>
<dbReference type="EC" id="2.3.1.-" evidence="2"/>
<comment type="caution">
    <text evidence="2">The sequence shown here is derived from an EMBL/GenBank/DDBJ whole genome shotgun (WGS) entry which is preliminary data.</text>
</comment>
<feature type="domain" description="N-acetyltransferase" evidence="1">
    <location>
        <begin position="9"/>
        <end position="139"/>
    </location>
</feature>
<organism evidence="2 3">
    <name type="scientific">Sphingomonas oligophenolica</name>
    <dbReference type="NCBI Taxonomy" id="301154"/>
    <lineage>
        <taxon>Bacteria</taxon>
        <taxon>Pseudomonadati</taxon>
        <taxon>Pseudomonadota</taxon>
        <taxon>Alphaproteobacteria</taxon>
        <taxon>Sphingomonadales</taxon>
        <taxon>Sphingomonadaceae</taxon>
        <taxon>Sphingomonas</taxon>
    </lineage>
</organism>
<dbReference type="InterPro" id="IPR052729">
    <property type="entry name" value="Acyl/Acetyltrans_Enzymes"/>
</dbReference>
<proteinExistence type="predicted"/>
<dbReference type="PROSITE" id="PS51186">
    <property type="entry name" value="GNAT"/>
    <property type="match status" value="1"/>
</dbReference>
<dbReference type="InterPro" id="IPR016181">
    <property type="entry name" value="Acyl_CoA_acyltransferase"/>
</dbReference>
<keyword evidence="3" id="KW-1185">Reference proteome</keyword>
<dbReference type="EMBL" id="JBDIME010000013">
    <property type="protein sequence ID" value="MEN2790914.1"/>
    <property type="molecule type" value="Genomic_DNA"/>
</dbReference>
<name>A0ABU9Y544_9SPHN</name>
<dbReference type="PANTHER" id="PTHR47237:SF2">
    <property type="entry name" value="BLL4206 PROTEIN"/>
    <property type="match status" value="1"/>
</dbReference>
<dbReference type="InterPro" id="IPR041496">
    <property type="entry name" value="YitH/HolE_GNAT"/>
</dbReference>
<dbReference type="Gene3D" id="3.40.630.90">
    <property type="match status" value="1"/>
</dbReference>
<dbReference type="Pfam" id="PF18014">
    <property type="entry name" value="Acetyltransf_18"/>
    <property type="match status" value="1"/>
</dbReference>
<dbReference type="Gene3D" id="3.40.630.30">
    <property type="match status" value="1"/>
</dbReference>